<dbReference type="PANTHER" id="PTHR32309">
    <property type="entry name" value="TYROSINE-PROTEIN KINASE"/>
    <property type="match status" value="1"/>
</dbReference>
<protein>
    <recommendedName>
        <fullName evidence="7">Polysaccharide chain length determinant N-terminal domain-containing protein</fullName>
    </recommendedName>
</protein>
<sequence length="364" mass="40644">MVDNNIRTVRKQDEGVSLKDVIVKIAEWVRYLWSKWVIILIVALLGASLGLFYSIFKKINYTATLSFVMEEQSTPSGGLGAAMGIAAQFGFNLGGIGGSGGFFQGDNIMEFLKSRSMIDKTLLTEMEIDGKQELLVNRYIEYNNLREKWAEKEHLANIQFSDTTGFFLQDSLMARFYRNILDGNLVIEKPDKKLNIIAIKMETRDEVFSKAFAETLIRNASDFYIQTRTQKAQENLAVLTHQVDSVRKELNQAISGVAAATDANPSPNKAFQSLRVGSQLRTVDVQANTAILTELVKNQELAKITLRNEKPVIQVLDRPILPLENDRLGKAKAIVIGGLLGGFLICLVLLVKRLLRQVMDADPS</sequence>
<evidence type="ECO:0000256" key="4">
    <source>
        <dbReference type="ARBA" id="ARBA00022989"/>
    </source>
</evidence>
<evidence type="ECO:0000256" key="6">
    <source>
        <dbReference type="SAM" id="Phobius"/>
    </source>
</evidence>
<accession>A0A917HMV3</accession>
<dbReference type="Proteomes" id="UP000660862">
    <property type="component" value="Unassembled WGS sequence"/>
</dbReference>
<dbReference type="Pfam" id="PF02706">
    <property type="entry name" value="Wzz"/>
    <property type="match status" value="1"/>
</dbReference>
<keyword evidence="5 6" id="KW-0472">Membrane</keyword>
<keyword evidence="9" id="KW-1185">Reference proteome</keyword>
<evidence type="ECO:0000256" key="1">
    <source>
        <dbReference type="ARBA" id="ARBA00004651"/>
    </source>
</evidence>
<evidence type="ECO:0000313" key="8">
    <source>
        <dbReference type="EMBL" id="GGG84872.1"/>
    </source>
</evidence>
<gene>
    <name evidence="8" type="ORF">GCM10007415_17710</name>
</gene>
<feature type="transmembrane region" description="Helical" evidence="6">
    <location>
        <begin position="333"/>
        <end position="355"/>
    </location>
</feature>
<name>A0A917HMV3_9SPHI</name>
<proteinExistence type="predicted"/>
<dbReference type="AlphaFoldDB" id="A0A917HMV3"/>
<evidence type="ECO:0000313" key="9">
    <source>
        <dbReference type="Proteomes" id="UP000660862"/>
    </source>
</evidence>
<dbReference type="GO" id="GO:0005886">
    <property type="term" value="C:plasma membrane"/>
    <property type="evidence" value="ECO:0007669"/>
    <property type="project" value="UniProtKB-SubCell"/>
</dbReference>
<evidence type="ECO:0000256" key="3">
    <source>
        <dbReference type="ARBA" id="ARBA00022692"/>
    </source>
</evidence>
<keyword evidence="2" id="KW-1003">Cell membrane</keyword>
<dbReference type="InterPro" id="IPR050445">
    <property type="entry name" value="Bact_polysacc_biosynth/exp"/>
</dbReference>
<feature type="domain" description="Polysaccharide chain length determinant N-terminal" evidence="7">
    <location>
        <begin position="27"/>
        <end position="121"/>
    </location>
</feature>
<evidence type="ECO:0000256" key="5">
    <source>
        <dbReference type="ARBA" id="ARBA00023136"/>
    </source>
</evidence>
<reference evidence="8" key="2">
    <citation type="submission" date="2020-09" db="EMBL/GenBank/DDBJ databases">
        <authorList>
            <person name="Sun Q."/>
            <person name="Zhou Y."/>
        </authorList>
    </citation>
    <scope>NUCLEOTIDE SEQUENCE</scope>
    <source>
        <strain evidence="8">CGMCC 1.12195</strain>
    </source>
</reference>
<comment type="caution">
    <text evidence="8">The sequence shown here is derived from an EMBL/GenBank/DDBJ whole genome shotgun (WGS) entry which is preliminary data.</text>
</comment>
<dbReference type="EMBL" id="BMER01000001">
    <property type="protein sequence ID" value="GGG84872.1"/>
    <property type="molecule type" value="Genomic_DNA"/>
</dbReference>
<evidence type="ECO:0000256" key="2">
    <source>
        <dbReference type="ARBA" id="ARBA00022475"/>
    </source>
</evidence>
<organism evidence="8 9">
    <name type="scientific">Parapedobacter pyrenivorans</name>
    <dbReference type="NCBI Taxonomy" id="1305674"/>
    <lineage>
        <taxon>Bacteria</taxon>
        <taxon>Pseudomonadati</taxon>
        <taxon>Bacteroidota</taxon>
        <taxon>Sphingobacteriia</taxon>
        <taxon>Sphingobacteriales</taxon>
        <taxon>Sphingobacteriaceae</taxon>
        <taxon>Parapedobacter</taxon>
    </lineage>
</organism>
<keyword evidence="3 6" id="KW-0812">Transmembrane</keyword>
<evidence type="ECO:0000259" key="7">
    <source>
        <dbReference type="Pfam" id="PF02706"/>
    </source>
</evidence>
<reference evidence="8" key="1">
    <citation type="journal article" date="2014" name="Int. J. Syst. Evol. Microbiol.">
        <title>Complete genome sequence of Corynebacterium casei LMG S-19264T (=DSM 44701T), isolated from a smear-ripened cheese.</title>
        <authorList>
            <consortium name="US DOE Joint Genome Institute (JGI-PGF)"/>
            <person name="Walter F."/>
            <person name="Albersmeier A."/>
            <person name="Kalinowski J."/>
            <person name="Ruckert C."/>
        </authorList>
    </citation>
    <scope>NUCLEOTIDE SEQUENCE</scope>
    <source>
        <strain evidence="8">CGMCC 1.12195</strain>
    </source>
</reference>
<keyword evidence="4 6" id="KW-1133">Transmembrane helix</keyword>
<dbReference type="InterPro" id="IPR003856">
    <property type="entry name" value="LPS_length_determ_N"/>
</dbReference>
<dbReference type="GO" id="GO:0004713">
    <property type="term" value="F:protein tyrosine kinase activity"/>
    <property type="evidence" value="ECO:0007669"/>
    <property type="project" value="TreeGrafter"/>
</dbReference>
<dbReference type="RefSeq" id="WP_188505514.1">
    <property type="nucleotide sequence ID" value="NZ_BMER01000001.1"/>
</dbReference>
<feature type="transmembrane region" description="Helical" evidence="6">
    <location>
        <begin position="36"/>
        <end position="56"/>
    </location>
</feature>
<comment type="subcellular location">
    <subcellularLocation>
        <location evidence="1">Cell membrane</location>
        <topology evidence="1">Multi-pass membrane protein</topology>
    </subcellularLocation>
</comment>
<dbReference type="PANTHER" id="PTHR32309:SF13">
    <property type="entry name" value="FERRIC ENTEROBACTIN TRANSPORT PROTEIN FEPE"/>
    <property type="match status" value="1"/>
</dbReference>